<keyword evidence="4" id="KW-0067">ATP-binding</keyword>
<evidence type="ECO:0000256" key="2">
    <source>
        <dbReference type="ARBA" id="ARBA00022705"/>
    </source>
</evidence>
<gene>
    <name evidence="6" type="primary">rfc4</name>
    <name evidence="6" type="ORF">TCON_0420</name>
</gene>
<name>A0ABQ7I1T2_9MICR</name>
<evidence type="ECO:0000313" key="6">
    <source>
        <dbReference type="EMBL" id="KAF7684375.1"/>
    </source>
</evidence>
<dbReference type="Gene3D" id="1.20.272.10">
    <property type="match status" value="1"/>
</dbReference>
<reference evidence="6 7" key="1">
    <citation type="submission" date="2019-01" db="EMBL/GenBank/DDBJ databases">
        <title>Genomes sequencing and comparative genomics of infectious freshwater microsporidia, Cucumispora dikerogammari and Thelohania contejeani.</title>
        <authorList>
            <person name="Cormier A."/>
            <person name="Giraud I."/>
            <person name="Wattier R."/>
            <person name="Teixeira M."/>
            <person name="Grandjean F."/>
            <person name="Rigaud T."/>
            <person name="Cordaux R."/>
        </authorList>
    </citation>
    <scope>NUCLEOTIDE SEQUENCE [LARGE SCALE GENOMIC DNA]</scope>
    <source>
        <strain evidence="6">T1</strain>
        <tissue evidence="6">Spores</tissue>
    </source>
</reference>
<dbReference type="Pfam" id="PF08542">
    <property type="entry name" value="Rep_fac_C"/>
    <property type="match status" value="1"/>
</dbReference>
<protein>
    <submittedName>
        <fullName evidence="6">Replication factor C subunit 4</fullName>
    </submittedName>
</protein>
<feature type="domain" description="AAA+ ATPase" evidence="5">
    <location>
        <begin position="35"/>
        <end position="153"/>
    </location>
</feature>
<dbReference type="InterPro" id="IPR003959">
    <property type="entry name" value="ATPase_AAA_core"/>
</dbReference>
<dbReference type="InterPro" id="IPR003593">
    <property type="entry name" value="AAA+_ATPase"/>
</dbReference>
<organism evidence="6 7">
    <name type="scientific">Astathelohania contejeani</name>
    <dbReference type="NCBI Taxonomy" id="164912"/>
    <lineage>
        <taxon>Eukaryota</taxon>
        <taxon>Fungi</taxon>
        <taxon>Fungi incertae sedis</taxon>
        <taxon>Microsporidia</taxon>
        <taxon>Astathelohaniidae</taxon>
        <taxon>Astathelohania</taxon>
    </lineage>
</organism>
<sequence>MKNTLWTEKYRPKDPENFEAPEHIKEFLYKARRDGFPSLLLYGPPGTGKTTFAHLLCGDDVLELNASDERGIAVVRNKIKSYASGISTNKVVIMDECDSLTPDAQQCLRRIIEDTAGSTRFIFITNYLARVIGPLKSRLLKIRFECKQENWIHLKRIGTSEGLKASDKYYKELFQYCGFDLRRSVIALQTIGPLIGNEFSVRDLIGYIPEKIISEFLELKFDYIQEFVNNFVRMGFPLLQFLKQVNDHLNEQSKEMDVSLIRAIVNAEAKAVRGCSTEILLYDLCCKKVLN</sequence>
<keyword evidence="3" id="KW-0547">Nucleotide-binding</keyword>
<dbReference type="InterPro" id="IPR027417">
    <property type="entry name" value="P-loop_NTPase"/>
</dbReference>
<dbReference type="Pfam" id="PF00004">
    <property type="entry name" value="AAA"/>
    <property type="match status" value="1"/>
</dbReference>
<comment type="caution">
    <text evidence="6">The sequence shown here is derived from an EMBL/GenBank/DDBJ whole genome shotgun (WGS) entry which is preliminary data.</text>
</comment>
<keyword evidence="7" id="KW-1185">Reference proteome</keyword>
<evidence type="ECO:0000256" key="1">
    <source>
        <dbReference type="ARBA" id="ARBA00005378"/>
    </source>
</evidence>
<dbReference type="PANTHER" id="PTHR11669:SF20">
    <property type="entry name" value="REPLICATION FACTOR C SUBUNIT 4"/>
    <property type="match status" value="1"/>
</dbReference>
<dbReference type="EMBL" id="SBIQ01000016">
    <property type="protein sequence ID" value="KAF7684375.1"/>
    <property type="molecule type" value="Genomic_DNA"/>
</dbReference>
<dbReference type="InterPro" id="IPR050238">
    <property type="entry name" value="DNA_Rep/Repair_Clamp_Loader"/>
</dbReference>
<evidence type="ECO:0000256" key="3">
    <source>
        <dbReference type="ARBA" id="ARBA00022741"/>
    </source>
</evidence>
<dbReference type="InterPro" id="IPR013748">
    <property type="entry name" value="Rep_factorC_C"/>
</dbReference>
<comment type="similarity">
    <text evidence="1">Belongs to the activator 1 small subunits family.</text>
</comment>
<dbReference type="SUPFAM" id="SSF48019">
    <property type="entry name" value="post-AAA+ oligomerization domain-like"/>
    <property type="match status" value="1"/>
</dbReference>
<dbReference type="CDD" id="cd00009">
    <property type="entry name" value="AAA"/>
    <property type="match status" value="1"/>
</dbReference>
<evidence type="ECO:0000256" key="4">
    <source>
        <dbReference type="ARBA" id="ARBA00022840"/>
    </source>
</evidence>
<dbReference type="Proteomes" id="UP001516464">
    <property type="component" value="Unassembled WGS sequence"/>
</dbReference>
<dbReference type="SUPFAM" id="SSF52540">
    <property type="entry name" value="P-loop containing nucleoside triphosphate hydrolases"/>
    <property type="match status" value="1"/>
</dbReference>
<dbReference type="PANTHER" id="PTHR11669">
    <property type="entry name" value="REPLICATION FACTOR C / DNA POLYMERASE III GAMMA-TAU SUBUNIT"/>
    <property type="match status" value="1"/>
</dbReference>
<evidence type="ECO:0000313" key="7">
    <source>
        <dbReference type="Proteomes" id="UP001516464"/>
    </source>
</evidence>
<proteinExistence type="inferred from homology"/>
<accession>A0ABQ7I1T2</accession>
<keyword evidence="2" id="KW-0235">DNA replication</keyword>
<dbReference type="Gene3D" id="3.40.50.300">
    <property type="entry name" value="P-loop containing nucleotide triphosphate hydrolases"/>
    <property type="match status" value="1"/>
</dbReference>
<dbReference type="InterPro" id="IPR008921">
    <property type="entry name" value="DNA_pol3_clamp-load_cplx_C"/>
</dbReference>
<evidence type="ECO:0000259" key="5">
    <source>
        <dbReference type="SMART" id="SM00382"/>
    </source>
</evidence>
<dbReference type="SMART" id="SM00382">
    <property type="entry name" value="AAA"/>
    <property type="match status" value="1"/>
</dbReference>